<name>A0A9N9D6P5_9GLOM</name>
<reference evidence="2" key="1">
    <citation type="submission" date="2021-06" db="EMBL/GenBank/DDBJ databases">
        <authorList>
            <person name="Kallberg Y."/>
            <person name="Tangrot J."/>
            <person name="Rosling A."/>
        </authorList>
    </citation>
    <scope>NUCLEOTIDE SEQUENCE</scope>
    <source>
        <strain evidence="2">BR232B</strain>
    </source>
</reference>
<evidence type="ECO:0000313" key="2">
    <source>
        <dbReference type="EMBL" id="CAG8628350.1"/>
    </source>
</evidence>
<proteinExistence type="predicted"/>
<accession>A0A9N9D6P5</accession>
<feature type="compositionally biased region" description="Basic and acidic residues" evidence="1">
    <location>
        <begin position="118"/>
        <end position="129"/>
    </location>
</feature>
<feature type="region of interest" description="Disordered" evidence="1">
    <location>
        <begin position="151"/>
        <end position="171"/>
    </location>
</feature>
<keyword evidence="3" id="KW-1185">Reference proteome</keyword>
<protein>
    <submittedName>
        <fullName evidence="2">6365_t:CDS:1</fullName>
    </submittedName>
</protein>
<dbReference type="AlphaFoldDB" id="A0A9N9D6P5"/>
<evidence type="ECO:0000313" key="3">
    <source>
        <dbReference type="Proteomes" id="UP000789739"/>
    </source>
</evidence>
<feature type="compositionally biased region" description="Low complexity" evidence="1">
    <location>
        <begin position="158"/>
        <end position="171"/>
    </location>
</feature>
<feature type="region of interest" description="Disordered" evidence="1">
    <location>
        <begin position="114"/>
        <end position="134"/>
    </location>
</feature>
<sequence length="249" mass="29084">MDSKKDSISKKEYDFFINEERPTPTAFFKKFNCTSRKTAVSIWHSALKKVLTIREDNLKLVKIEQNYKDGKYKQAIEDYFKTSVLEKEKTYVDKTLTKKTSKAIQRRISDILPEETSDQVRSKKPRLVEESQQNDNSILMSADSKIHQGSHSKILPLSSNGSPASFSSSADPSYREEEQYFNAKKERYRIGYSWKNIVDSIDFRNTSINDWVFEGYNLSLEFRSFQESTITQVKKNPFLCYQNDVQKIL</sequence>
<gene>
    <name evidence="2" type="ORF">PBRASI_LOCUS9108</name>
</gene>
<dbReference type="EMBL" id="CAJVPI010001842">
    <property type="protein sequence ID" value="CAG8628350.1"/>
    <property type="molecule type" value="Genomic_DNA"/>
</dbReference>
<dbReference type="Proteomes" id="UP000789739">
    <property type="component" value="Unassembled WGS sequence"/>
</dbReference>
<comment type="caution">
    <text evidence="2">The sequence shown here is derived from an EMBL/GenBank/DDBJ whole genome shotgun (WGS) entry which is preliminary data.</text>
</comment>
<dbReference type="OrthoDB" id="2394823at2759"/>
<evidence type="ECO:0000256" key="1">
    <source>
        <dbReference type="SAM" id="MobiDB-lite"/>
    </source>
</evidence>
<organism evidence="2 3">
    <name type="scientific">Paraglomus brasilianum</name>
    <dbReference type="NCBI Taxonomy" id="144538"/>
    <lineage>
        <taxon>Eukaryota</taxon>
        <taxon>Fungi</taxon>
        <taxon>Fungi incertae sedis</taxon>
        <taxon>Mucoromycota</taxon>
        <taxon>Glomeromycotina</taxon>
        <taxon>Glomeromycetes</taxon>
        <taxon>Paraglomerales</taxon>
        <taxon>Paraglomeraceae</taxon>
        <taxon>Paraglomus</taxon>
    </lineage>
</organism>